<organism evidence="1 2">
    <name type="scientific">Acuticoccus sediminis</name>
    <dbReference type="NCBI Taxonomy" id="2184697"/>
    <lineage>
        <taxon>Bacteria</taxon>
        <taxon>Pseudomonadati</taxon>
        <taxon>Pseudomonadota</taxon>
        <taxon>Alphaproteobacteria</taxon>
        <taxon>Hyphomicrobiales</taxon>
        <taxon>Amorphaceae</taxon>
        <taxon>Acuticoccus</taxon>
    </lineage>
</organism>
<dbReference type="AlphaFoldDB" id="A0A8B2NDG7"/>
<comment type="caution">
    <text evidence="1">The sequence shown here is derived from an EMBL/GenBank/DDBJ whole genome shotgun (WGS) entry which is preliminary data.</text>
</comment>
<dbReference type="EMBL" id="QHHQ01000011">
    <property type="protein sequence ID" value="RAH96728.1"/>
    <property type="molecule type" value="Genomic_DNA"/>
</dbReference>
<evidence type="ECO:0000313" key="1">
    <source>
        <dbReference type="EMBL" id="RAH96728.1"/>
    </source>
</evidence>
<sequence>MKARRLVLTDEAIEDIARWGRVLAHARGRAFALDWSDAFLDWLEGCAARGAQLGTAHPVHTAFRTFGYRRQATVLAEFADDELRIVRVYFAGQDWTQ</sequence>
<dbReference type="RefSeq" id="WP_111352251.1">
    <property type="nucleotide sequence ID" value="NZ_QHHQ01000011.1"/>
</dbReference>
<gene>
    <name evidence="1" type="ORF">DLJ53_31180</name>
</gene>
<evidence type="ECO:0000313" key="2">
    <source>
        <dbReference type="Proteomes" id="UP000249590"/>
    </source>
</evidence>
<accession>A0A8B2NDG7</accession>
<keyword evidence="2" id="KW-1185">Reference proteome</keyword>
<dbReference type="OrthoDB" id="9814952at2"/>
<name>A0A8B2NDG7_9HYPH</name>
<evidence type="ECO:0008006" key="3">
    <source>
        <dbReference type="Google" id="ProtNLM"/>
    </source>
</evidence>
<dbReference type="Proteomes" id="UP000249590">
    <property type="component" value="Unassembled WGS sequence"/>
</dbReference>
<protein>
    <recommendedName>
        <fullName evidence="3">Plasmid stabilization system protein ParE</fullName>
    </recommendedName>
</protein>
<reference evidence="1 2" key="1">
    <citation type="submission" date="2018-05" db="EMBL/GenBank/DDBJ databases">
        <title>Acuticoccus sediminis sp. nov., isolated from deep-sea sediment of Indian Ocean.</title>
        <authorList>
            <person name="Liu X."/>
            <person name="Lai Q."/>
            <person name="Du Y."/>
            <person name="Sun F."/>
            <person name="Zhang X."/>
            <person name="Wang S."/>
            <person name="Shao Z."/>
        </authorList>
    </citation>
    <scope>NUCLEOTIDE SEQUENCE [LARGE SCALE GENOMIC DNA]</scope>
    <source>
        <strain evidence="1 2">PTG4-2</strain>
    </source>
</reference>
<proteinExistence type="predicted"/>